<dbReference type="EMBL" id="BSUJ01000001">
    <property type="protein sequence ID" value="GMA20862.1"/>
    <property type="molecule type" value="Genomic_DNA"/>
</dbReference>
<dbReference type="SUPFAM" id="SSF51569">
    <property type="entry name" value="Aldolase"/>
    <property type="match status" value="1"/>
</dbReference>
<evidence type="ECO:0000256" key="12">
    <source>
        <dbReference type="SAM" id="MobiDB-lite"/>
    </source>
</evidence>
<protein>
    <recommendedName>
        <fullName evidence="6 11">Fructose-bisphosphate aldolase</fullName>
        <shortName evidence="11">FBP aldolase</shortName>
        <ecNumber evidence="5 11">4.1.2.13</ecNumber>
    </recommendedName>
</protein>
<evidence type="ECO:0000313" key="13">
    <source>
        <dbReference type="EMBL" id="GMA20862.1"/>
    </source>
</evidence>
<evidence type="ECO:0000256" key="8">
    <source>
        <dbReference type="ARBA" id="ARBA00022833"/>
    </source>
</evidence>
<keyword evidence="7 11" id="KW-0479">Metal-binding</keyword>
<evidence type="ECO:0000256" key="1">
    <source>
        <dbReference type="ARBA" id="ARBA00000441"/>
    </source>
</evidence>
<keyword evidence="10 11" id="KW-0456">Lyase</keyword>
<organism evidence="13 14">
    <name type="scientific">Arsenicicoccus piscis</name>
    <dbReference type="NCBI Taxonomy" id="673954"/>
    <lineage>
        <taxon>Bacteria</taxon>
        <taxon>Bacillati</taxon>
        <taxon>Actinomycetota</taxon>
        <taxon>Actinomycetes</taxon>
        <taxon>Micrococcales</taxon>
        <taxon>Intrasporangiaceae</taxon>
        <taxon>Arsenicicoccus</taxon>
    </lineage>
</organism>
<keyword evidence="8 11" id="KW-0862">Zinc</keyword>
<evidence type="ECO:0000256" key="2">
    <source>
        <dbReference type="ARBA" id="ARBA00002181"/>
    </source>
</evidence>
<dbReference type="InterPro" id="IPR006411">
    <property type="entry name" value="Fruct_bisP_bact"/>
</dbReference>
<feature type="compositionally biased region" description="Basic and acidic residues" evidence="12">
    <location>
        <begin position="7"/>
        <end position="20"/>
    </location>
</feature>
<evidence type="ECO:0000256" key="9">
    <source>
        <dbReference type="ARBA" id="ARBA00023152"/>
    </source>
</evidence>
<dbReference type="Gene3D" id="3.20.20.70">
    <property type="entry name" value="Aldolase class I"/>
    <property type="match status" value="1"/>
</dbReference>
<comment type="caution">
    <text evidence="13">The sequence shown here is derived from an EMBL/GenBank/DDBJ whole genome shotgun (WGS) entry which is preliminary data.</text>
</comment>
<evidence type="ECO:0000256" key="3">
    <source>
        <dbReference type="ARBA" id="ARBA00004714"/>
    </source>
</evidence>
<accession>A0ABQ6HR78</accession>
<dbReference type="PROSITE" id="PS00602">
    <property type="entry name" value="ALDOLASE_CLASS_II_1"/>
    <property type="match status" value="1"/>
</dbReference>
<comment type="cofactor">
    <cofactor evidence="11">
        <name>Zn(2+)</name>
        <dbReference type="ChEBI" id="CHEBI:29105"/>
    </cofactor>
    <text evidence="11">Binds 2 Zn(2+) ions per subunit. One is catalytic and the other provides a structural contribution.</text>
</comment>
<dbReference type="Pfam" id="PF01116">
    <property type="entry name" value="F_bP_aldolase"/>
    <property type="match status" value="1"/>
</dbReference>
<dbReference type="PROSITE" id="PS00806">
    <property type="entry name" value="ALDOLASE_CLASS_II_2"/>
    <property type="match status" value="1"/>
</dbReference>
<dbReference type="EC" id="4.1.2.13" evidence="5 11"/>
<proteinExistence type="inferred from homology"/>
<evidence type="ECO:0000256" key="4">
    <source>
        <dbReference type="ARBA" id="ARBA00005812"/>
    </source>
</evidence>
<keyword evidence="9 11" id="KW-0324">Glycolysis</keyword>
<comment type="pathway">
    <text evidence="3 11">Carbohydrate degradation; glycolysis; D-glyceraldehyde 3-phosphate and glycerone phosphate from D-glucose: step 4/4.</text>
</comment>
<evidence type="ECO:0000256" key="6">
    <source>
        <dbReference type="ARBA" id="ARBA00013779"/>
    </source>
</evidence>
<evidence type="ECO:0000256" key="10">
    <source>
        <dbReference type="ARBA" id="ARBA00023239"/>
    </source>
</evidence>
<feature type="region of interest" description="Disordered" evidence="12">
    <location>
        <begin position="1"/>
        <end position="25"/>
    </location>
</feature>
<dbReference type="PANTHER" id="PTHR30559:SF0">
    <property type="entry name" value="FRUCTOSE-BISPHOSPHATE ALDOLASE"/>
    <property type="match status" value="1"/>
</dbReference>
<comment type="catalytic activity">
    <reaction evidence="1 11">
        <text>beta-D-fructose 1,6-bisphosphate = D-glyceraldehyde 3-phosphate + dihydroxyacetone phosphate</text>
        <dbReference type="Rhea" id="RHEA:14729"/>
        <dbReference type="ChEBI" id="CHEBI:32966"/>
        <dbReference type="ChEBI" id="CHEBI:57642"/>
        <dbReference type="ChEBI" id="CHEBI:59776"/>
        <dbReference type="EC" id="4.1.2.13"/>
    </reaction>
</comment>
<comment type="similarity">
    <text evidence="4 11">Belongs to the class II fructose-bisphosphate aldolase family.</text>
</comment>
<dbReference type="NCBIfam" id="NF006628">
    <property type="entry name" value="PRK09197.1"/>
    <property type="match status" value="1"/>
</dbReference>
<dbReference type="PANTHER" id="PTHR30559">
    <property type="entry name" value="FRUCTOSE-BISPHOSPHATE ALDOLASE CLASS 2"/>
    <property type="match status" value="1"/>
</dbReference>
<evidence type="ECO:0000256" key="5">
    <source>
        <dbReference type="ARBA" id="ARBA00013068"/>
    </source>
</evidence>
<dbReference type="InterPro" id="IPR013785">
    <property type="entry name" value="Aldolase_TIM"/>
</dbReference>
<dbReference type="PIRSF" id="PIRSF001359">
    <property type="entry name" value="F_bP_aldolase_II"/>
    <property type="match status" value="1"/>
</dbReference>
<gene>
    <name evidence="13" type="primary">fbaA</name>
    <name evidence="13" type="ORF">GCM10025862_28830</name>
</gene>
<evidence type="ECO:0000256" key="7">
    <source>
        <dbReference type="ARBA" id="ARBA00022723"/>
    </source>
</evidence>
<evidence type="ECO:0000256" key="11">
    <source>
        <dbReference type="RuleBase" id="RU366023"/>
    </source>
</evidence>
<evidence type="ECO:0000313" key="14">
    <source>
        <dbReference type="Proteomes" id="UP001157109"/>
    </source>
</evidence>
<dbReference type="Proteomes" id="UP001157109">
    <property type="component" value="Unassembled WGS sequence"/>
</dbReference>
<name>A0ABQ6HR78_9MICO</name>
<dbReference type="NCBIfam" id="TIGR01520">
    <property type="entry name" value="FruBisAldo_II_A"/>
    <property type="match status" value="1"/>
</dbReference>
<dbReference type="NCBIfam" id="TIGR00167">
    <property type="entry name" value="cbbA"/>
    <property type="match status" value="1"/>
</dbReference>
<sequence>MTYLTDVVDRPTGADRRSTEGDSMPIATPEVYRDMLDRAKAGSFAYPAINVTSSQTVTAAIRGFAEARSDGIIQVSTGGAEYASGSTIKNMVTGSLALAAYATEVAKNYDVNIVLHTDHCPEPKLDGFVRPLLEASAENYKKFGVPIFQSHMWDGSAVPLDKNLEIAKELLERCAAIDVILEVEIGVVGGEEDGVANEINEQLYTTPEDALKTVEALGLGEKGRYMTALTFGNVHGVYKPGNVKLRPEILKQCQDAIVEKYGLKAGDKPLDLVFHGGSGSLPQEISDAVDFGVVKMNVDTDTQYAFTRPVAGWMFTKYEGVLKIDGEVGNKKDYDPRAWGKEAEAGMAQRVVEACQNLRSAGTHQG</sequence>
<dbReference type="InterPro" id="IPR000771">
    <property type="entry name" value="FBA_II"/>
</dbReference>
<keyword evidence="14" id="KW-1185">Reference proteome</keyword>
<reference evidence="14" key="1">
    <citation type="journal article" date="2019" name="Int. J. Syst. Evol. Microbiol.">
        <title>The Global Catalogue of Microorganisms (GCM) 10K type strain sequencing project: providing services to taxonomists for standard genome sequencing and annotation.</title>
        <authorList>
            <consortium name="The Broad Institute Genomics Platform"/>
            <consortium name="The Broad Institute Genome Sequencing Center for Infectious Disease"/>
            <person name="Wu L."/>
            <person name="Ma J."/>
        </authorList>
    </citation>
    <scope>NUCLEOTIDE SEQUENCE [LARGE SCALE GENOMIC DNA]</scope>
    <source>
        <strain evidence="14">NBRC 105830</strain>
    </source>
</reference>
<comment type="function">
    <text evidence="2 11">Catalyzes the aldol condensation of dihydroxyacetone phosphate (DHAP or glycerone-phosphate) with glyceraldehyde 3-phosphate (G3P) to form fructose 1,6-bisphosphate (FBP) in gluconeogenesis and the reverse reaction in glycolysis.</text>
</comment>